<keyword evidence="8" id="KW-0479">Metal-binding</keyword>
<evidence type="ECO:0000256" key="9">
    <source>
        <dbReference type="ARBA" id="ARBA00022801"/>
    </source>
</evidence>
<dbReference type="InterPro" id="IPR010023">
    <property type="entry name" value="KdsC_fam"/>
</dbReference>
<dbReference type="SFLD" id="SFLDG01138">
    <property type="entry name" value="C1.6.2:_Deoxy-d-mannose-octulo"/>
    <property type="match status" value="1"/>
</dbReference>
<evidence type="ECO:0000313" key="11">
    <source>
        <dbReference type="EMBL" id="MDN4483525.1"/>
    </source>
</evidence>
<dbReference type="InterPro" id="IPR050793">
    <property type="entry name" value="CMP-NeuNAc_synthase"/>
</dbReference>
<dbReference type="Gene3D" id="3.90.550.10">
    <property type="entry name" value="Spore Coat Polysaccharide Biosynthesis Protein SpsA, Chain A"/>
    <property type="match status" value="1"/>
</dbReference>
<organism evidence="11 12">
    <name type="scientific">Demequina lignilytica</name>
    <dbReference type="NCBI Taxonomy" id="3051663"/>
    <lineage>
        <taxon>Bacteria</taxon>
        <taxon>Bacillati</taxon>
        <taxon>Actinomycetota</taxon>
        <taxon>Actinomycetes</taxon>
        <taxon>Micrococcales</taxon>
        <taxon>Demequinaceae</taxon>
        <taxon>Demequina</taxon>
    </lineage>
</organism>
<gene>
    <name evidence="11" type="ORF">QQ002_08250</name>
</gene>
<keyword evidence="9" id="KW-0378">Hydrolase</keyword>
<dbReference type="SFLD" id="SFLDS00003">
    <property type="entry name" value="Haloacid_Dehalogenase"/>
    <property type="match status" value="1"/>
</dbReference>
<dbReference type="Pfam" id="PF02348">
    <property type="entry name" value="CTP_transf_3"/>
    <property type="match status" value="1"/>
</dbReference>
<name>A0AB35MII0_9MICO</name>
<evidence type="ECO:0000256" key="6">
    <source>
        <dbReference type="ARBA" id="ARBA00011881"/>
    </source>
</evidence>
<dbReference type="SFLD" id="SFLDG01136">
    <property type="entry name" value="C1.6:_Phosphoserine_Phosphatas"/>
    <property type="match status" value="1"/>
</dbReference>
<dbReference type="Gene3D" id="3.40.50.1000">
    <property type="entry name" value="HAD superfamily/HAD-like"/>
    <property type="match status" value="1"/>
</dbReference>
<dbReference type="CDD" id="cd02513">
    <property type="entry name" value="CMP-NeuAc_Synthase"/>
    <property type="match status" value="1"/>
</dbReference>
<evidence type="ECO:0000256" key="5">
    <source>
        <dbReference type="ARBA" id="ARBA00010726"/>
    </source>
</evidence>
<keyword evidence="10" id="KW-0460">Magnesium</keyword>
<evidence type="ECO:0000256" key="3">
    <source>
        <dbReference type="ARBA" id="ARBA00005141"/>
    </source>
</evidence>
<evidence type="ECO:0000256" key="10">
    <source>
        <dbReference type="ARBA" id="ARBA00022842"/>
    </source>
</evidence>
<comment type="cofactor">
    <cofactor evidence="2">
        <name>Mg(2+)</name>
        <dbReference type="ChEBI" id="CHEBI:18420"/>
    </cofactor>
</comment>
<evidence type="ECO:0000256" key="4">
    <source>
        <dbReference type="ARBA" id="ARBA00005893"/>
    </source>
</evidence>
<dbReference type="Proteomes" id="UP001172756">
    <property type="component" value="Unassembled WGS sequence"/>
</dbReference>
<dbReference type="GO" id="GO:0016788">
    <property type="term" value="F:hydrolase activity, acting on ester bonds"/>
    <property type="evidence" value="ECO:0007669"/>
    <property type="project" value="InterPro"/>
</dbReference>
<dbReference type="InterPro" id="IPR023214">
    <property type="entry name" value="HAD_sf"/>
</dbReference>
<dbReference type="SUPFAM" id="SSF53448">
    <property type="entry name" value="Nucleotide-diphospho-sugar transferases"/>
    <property type="match status" value="1"/>
</dbReference>
<dbReference type="PANTHER" id="PTHR21485">
    <property type="entry name" value="HAD SUPERFAMILY MEMBERS CMAS AND KDSC"/>
    <property type="match status" value="1"/>
</dbReference>
<evidence type="ECO:0000256" key="7">
    <source>
        <dbReference type="ARBA" id="ARBA00012491"/>
    </source>
</evidence>
<evidence type="ECO:0000256" key="1">
    <source>
        <dbReference type="ARBA" id="ARBA00001862"/>
    </source>
</evidence>
<comment type="similarity">
    <text evidence="4">Belongs to the KdsC family.</text>
</comment>
<sequence>MSEAEVKAVAIIPARGGSKGVPGKNVARVGGVPLVARAVRAALAAPSIDAVYVSTDDADIAAAARGAGAEIIDRPAAIAGDTATSESALLHALDVLVSQGVEPRALAFLQATSPFIDAAALDTAVRDVLGGTYDSMFSAYETYAFLWAHGDAGAVGVNHDHSFRPRRQDREPHYQETGAFYVMDVAGFRERGFRFFGRVGIAEVAQSSGVEIDDLHELALARALAPILDVAGPIDVDALVMDFDGVHTDDTVTVDQHGVESVTVSRSDGMGIGLLRAAGLPMLILSKERNPVVAARAAKLGVEVLHAVDDKAPALREWCEAAGLDLARVAYVGNDVNDVPALEIVGWPVVVPDAHPAAARAARVTLTRPSGAGALRELAELILAARERG</sequence>
<evidence type="ECO:0000313" key="12">
    <source>
        <dbReference type="Proteomes" id="UP001172756"/>
    </source>
</evidence>
<reference evidence="11 12" key="1">
    <citation type="submission" date="2023-06" db="EMBL/GenBank/DDBJ databases">
        <title>SYSU T0a273.</title>
        <authorList>
            <person name="Gao L."/>
            <person name="Fang B.-Z."/>
            <person name="Li W.-J."/>
        </authorList>
    </citation>
    <scope>NUCLEOTIDE SEQUENCE [LARGE SCALE GENOMIC DNA]</scope>
    <source>
        <strain evidence="11 12">SYSU T0a273</strain>
    </source>
</reference>
<evidence type="ECO:0000256" key="2">
    <source>
        <dbReference type="ARBA" id="ARBA00001946"/>
    </source>
</evidence>
<dbReference type="PANTHER" id="PTHR21485:SF3">
    <property type="entry name" value="N-ACYLNEURAMINATE CYTIDYLYLTRANSFERASE"/>
    <property type="match status" value="1"/>
</dbReference>
<comment type="subunit">
    <text evidence="6">Homotetramer.</text>
</comment>
<dbReference type="RefSeq" id="WP_301160365.1">
    <property type="nucleotide sequence ID" value="NZ_JAUHQB010000004.1"/>
</dbReference>
<comment type="catalytic activity">
    <reaction evidence="1">
        <text>an N-acylneuraminate + CTP = a CMP-N-acyl-beta-neuraminate + diphosphate</text>
        <dbReference type="Rhea" id="RHEA:11344"/>
        <dbReference type="ChEBI" id="CHEBI:33019"/>
        <dbReference type="ChEBI" id="CHEBI:37563"/>
        <dbReference type="ChEBI" id="CHEBI:60073"/>
        <dbReference type="ChEBI" id="CHEBI:68671"/>
        <dbReference type="EC" id="2.7.7.43"/>
    </reaction>
</comment>
<protein>
    <recommendedName>
        <fullName evidence="7">N-acylneuraminate cytidylyltransferase</fullName>
        <ecNumber evidence="7">2.7.7.43</ecNumber>
    </recommendedName>
</protein>
<dbReference type="SUPFAM" id="SSF56784">
    <property type="entry name" value="HAD-like"/>
    <property type="match status" value="1"/>
</dbReference>
<dbReference type="AlphaFoldDB" id="A0AB35MII0"/>
<dbReference type="InterPro" id="IPR036412">
    <property type="entry name" value="HAD-like_sf"/>
</dbReference>
<dbReference type="Pfam" id="PF08282">
    <property type="entry name" value="Hydrolase_3"/>
    <property type="match status" value="1"/>
</dbReference>
<accession>A0AB35MII0</accession>
<dbReference type="EC" id="2.7.7.43" evidence="7"/>
<evidence type="ECO:0000256" key="8">
    <source>
        <dbReference type="ARBA" id="ARBA00022723"/>
    </source>
</evidence>
<dbReference type="InterPro" id="IPR029044">
    <property type="entry name" value="Nucleotide-diphossugar_trans"/>
</dbReference>
<dbReference type="GO" id="GO:0046872">
    <property type="term" value="F:metal ion binding"/>
    <property type="evidence" value="ECO:0007669"/>
    <property type="project" value="UniProtKB-KW"/>
</dbReference>
<keyword evidence="11" id="KW-0808">Transferase</keyword>
<comment type="similarity">
    <text evidence="5">Belongs to the CMP-NeuNAc synthase family.</text>
</comment>
<dbReference type="EMBL" id="JAUHQB010000004">
    <property type="protein sequence ID" value="MDN4483525.1"/>
    <property type="molecule type" value="Genomic_DNA"/>
</dbReference>
<proteinExistence type="inferred from homology"/>
<dbReference type="GO" id="GO:0008781">
    <property type="term" value="F:N-acylneuraminate cytidylyltransferase activity"/>
    <property type="evidence" value="ECO:0007669"/>
    <property type="project" value="UniProtKB-EC"/>
</dbReference>
<comment type="caution">
    <text evidence="11">The sequence shown here is derived from an EMBL/GenBank/DDBJ whole genome shotgun (WGS) entry which is preliminary data.</text>
</comment>
<comment type="pathway">
    <text evidence="3">Amino-sugar metabolism; N-acetylneuraminate metabolism.</text>
</comment>
<keyword evidence="11" id="KW-0548">Nucleotidyltransferase</keyword>
<dbReference type="InterPro" id="IPR003329">
    <property type="entry name" value="Cytidylyl_trans"/>
</dbReference>